<proteinExistence type="predicted"/>
<protein>
    <submittedName>
        <fullName evidence="4">GNAT family N-acetyltransferase</fullName>
    </submittedName>
</protein>
<comment type="caution">
    <text evidence="4">The sequence shown here is derived from an EMBL/GenBank/DDBJ whole genome shotgun (WGS) entry which is preliminary data.</text>
</comment>
<keyword evidence="2" id="KW-0012">Acyltransferase</keyword>
<dbReference type="PANTHER" id="PTHR43072">
    <property type="entry name" value="N-ACETYLTRANSFERASE"/>
    <property type="match status" value="1"/>
</dbReference>
<dbReference type="OrthoDB" id="129730at2157"/>
<dbReference type="CDD" id="cd04301">
    <property type="entry name" value="NAT_SF"/>
    <property type="match status" value="1"/>
</dbReference>
<dbReference type="InterPro" id="IPR016181">
    <property type="entry name" value="Acyl_CoA_acyltransferase"/>
</dbReference>
<dbReference type="PANTHER" id="PTHR43072:SF23">
    <property type="entry name" value="UPF0039 PROTEIN C11D3.02C"/>
    <property type="match status" value="1"/>
</dbReference>
<evidence type="ECO:0000256" key="1">
    <source>
        <dbReference type="ARBA" id="ARBA00022679"/>
    </source>
</evidence>
<sequence length="203" mass="22577">MSTDSGTATIRVATPADAEPVQAIYAPFCDSSAVTFEESAPAVSDMADRIDSTLEDYPWLVCEHDGEVVGYAYASQLRKRRAYQWTVELSVYVAEDARAGGVGRGLYESLFAVLERQGVCDAYAVTTMPNPETEAFHERLGFERLVDFPAMGYSNGEWRDVAWWRRSLSVKPAEPEPITPFDELRENAAVEELLAVGEETLHR</sequence>
<keyword evidence="5" id="KW-1185">Reference proteome</keyword>
<dbReference type="GO" id="GO:0016747">
    <property type="term" value="F:acyltransferase activity, transferring groups other than amino-acyl groups"/>
    <property type="evidence" value="ECO:0007669"/>
    <property type="project" value="InterPro"/>
</dbReference>
<gene>
    <name evidence="4" type="ORF">B2G88_11265</name>
</gene>
<feature type="domain" description="N-acetyltransferase" evidence="3">
    <location>
        <begin position="8"/>
        <end position="169"/>
    </location>
</feature>
<dbReference type="AlphaFoldDB" id="A0A202EB84"/>
<dbReference type="PROSITE" id="PS51186">
    <property type="entry name" value="GNAT"/>
    <property type="match status" value="1"/>
</dbReference>
<dbReference type="EMBL" id="MWPH01000002">
    <property type="protein sequence ID" value="OVE85230.1"/>
    <property type="molecule type" value="Genomic_DNA"/>
</dbReference>
<keyword evidence="1 4" id="KW-0808">Transferase</keyword>
<evidence type="ECO:0000313" key="5">
    <source>
        <dbReference type="Proteomes" id="UP000196084"/>
    </source>
</evidence>
<dbReference type="SUPFAM" id="SSF55729">
    <property type="entry name" value="Acyl-CoA N-acyltransferases (Nat)"/>
    <property type="match status" value="1"/>
</dbReference>
<dbReference type="RefSeq" id="WP_087714964.1">
    <property type="nucleotide sequence ID" value="NZ_MWPH01000002.1"/>
</dbReference>
<accession>A0A202EB84</accession>
<dbReference type="Proteomes" id="UP000196084">
    <property type="component" value="Unassembled WGS sequence"/>
</dbReference>
<dbReference type="Gene3D" id="3.40.630.30">
    <property type="match status" value="1"/>
</dbReference>
<reference evidence="4 5" key="1">
    <citation type="submission" date="2017-02" db="EMBL/GenBank/DDBJ databases">
        <title>Natronthermophilus aegyptiacus gen. nov.,sp. nov., an aerobic, extremely halophilic alkalithermophilic archaeon isolated from the athalassohaline Wadi An Natrun, Egypt.</title>
        <authorList>
            <person name="Zhao B."/>
        </authorList>
    </citation>
    <scope>NUCLEOTIDE SEQUENCE [LARGE SCALE GENOMIC DNA]</scope>
    <source>
        <strain evidence="4 5">CGMCC 1.3597</strain>
    </source>
</reference>
<evidence type="ECO:0000259" key="3">
    <source>
        <dbReference type="PROSITE" id="PS51186"/>
    </source>
</evidence>
<evidence type="ECO:0000256" key="2">
    <source>
        <dbReference type="ARBA" id="ARBA00023315"/>
    </source>
</evidence>
<evidence type="ECO:0000313" key="4">
    <source>
        <dbReference type="EMBL" id="OVE85230.1"/>
    </source>
</evidence>
<dbReference type="InterPro" id="IPR000182">
    <property type="entry name" value="GNAT_dom"/>
</dbReference>
<dbReference type="Pfam" id="PF13420">
    <property type="entry name" value="Acetyltransf_4"/>
    <property type="match status" value="1"/>
</dbReference>
<organism evidence="4 5">
    <name type="scientific">Natronolimnobius baerhuensis</name>
    <dbReference type="NCBI Taxonomy" id="253108"/>
    <lineage>
        <taxon>Archaea</taxon>
        <taxon>Methanobacteriati</taxon>
        <taxon>Methanobacteriota</taxon>
        <taxon>Stenosarchaea group</taxon>
        <taxon>Halobacteria</taxon>
        <taxon>Halobacteriales</taxon>
        <taxon>Natrialbaceae</taxon>
        <taxon>Natronolimnobius</taxon>
    </lineage>
</organism>
<name>A0A202EB84_9EURY</name>